<dbReference type="GO" id="GO:0043565">
    <property type="term" value="F:sequence-specific DNA binding"/>
    <property type="evidence" value="ECO:0007669"/>
    <property type="project" value="TreeGrafter"/>
</dbReference>
<dbReference type="InterPro" id="IPR058163">
    <property type="entry name" value="LysR-type_TF_proteobact-type"/>
</dbReference>
<dbReference type="SUPFAM" id="SSF46785">
    <property type="entry name" value="Winged helix' DNA-binding domain"/>
    <property type="match status" value="1"/>
</dbReference>
<evidence type="ECO:0000256" key="4">
    <source>
        <dbReference type="ARBA" id="ARBA00023163"/>
    </source>
</evidence>
<dbReference type="PROSITE" id="PS50931">
    <property type="entry name" value="HTH_LYSR"/>
    <property type="match status" value="1"/>
</dbReference>
<evidence type="ECO:0000256" key="1">
    <source>
        <dbReference type="ARBA" id="ARBA00009437"/>
    </source>
</evidence>
<dbReference type="InterPro" id="IPR036390">
    <property type="entry name" value="WH_DNA-bd_sf"/>
</dbReference>
<evidence type="ECO:0000256" key="2">
    <source>
        <dbReference type="ARBA" id="ARBA00023015"/>
    </source>
</evidence>
<feature type="domain" description="HTH lysR-type" evidence="5">
    <location>
        <begin position="5"/>
        <end position="62"/>
    </location>
</feature>
<dbReference type="PANTHER" id="PTHR30537">
    <property type="entry name" value="HTH-TYPE TRANSCRIPTIONAL REGULATOR"/>
    <property type="match status" value="1"/>
</dbReference>
<dbReference type="GO" id="GO:0003700">
    <property type="term" value="F:DNA-binding transcription factor activity"/>
    <property type="evidence" value="ECO:0007669"/>
    <property type="project" value="InterPro"/>
</dbReference>
<dbReference type="PANTHER" id="PTHR30537:SF5">
    <property type="entry name" value="HTH-TYPE TRANSCRIPTIONAL ACTIVATOR TTDR-RELATED"/>
    <property type="match status" value="1"/>
</dbReference>
<dbReference type="CDD" id="cd08422">
    <property type="entry name" value="PBP2_CrgA_like"/>
    <property type="match status" value="1"/>
</dbReference>
<dbReference type="GO" id="GO:0006351">
    <property type="term" value="P:DNA-templated transcription"/>
    <property type="evidence" value="ECO:0007669"/>
    <property type="project" value="TreeGrafter"/>
</dbReference>
<organism evidence="6 7">
    <name type="scientific">Vibrio inusitatus NBRC 102082</name>
    <dbReference type="NCBI Taxonomy" id="1219070"/>
    <lineage>
        <taxon>Bacteria</taxon>
        <taxon>Pseudomonadati</taxon>
        <taxon>Pseudomonadota</taxon>
        <taxon>Gammaproteobacteria</taxon>
        <taxon>Vibrionales</taxon>
        <taxon>Vibrionaceae</taxon>
        <taxon>Vibrio</taxon>
    </lineage>
</organism>
<keyword evidence="4" id="KW-0804">Transcription</keyword>
<dbReference type="Pfam" id="PF00126">
    <property type="entry name" value="HTH_1"/>
    <property type="match status" value="1"/>
</dbReference>
<evidence type="ECO:0000313" key="7">
    <source>
        <dbReference type="Proteomes" id="UP000318717"/>
    </source>
</evidence>
<dbReference type="EMBL" id="BJLF01000022">
    <property type="protein sequence ID" value="GEA52634.1"/>
    <property type="molecule type" value="Genomic_DNA"/>
</dbReference>
<keyword evidence="3" id="KW-0238">DNA-binding</keyword>
<evidence type="ECO:0000259" key="5">
    <source>
        <dbReference type="PROSITE" id="PS50931"/>
    </source>
</evidence>
<dbReference type="InterPro" id="IPR036388">
    <property type="entry name" value="WH-like_DNA-bd_sf"/>
</dbReference>
<dbReference type="AlphaFoldDB" id="A0A4Y3I2G2"/>
<keyword evidence="2" id="KW-0805">Transcription regulation</keyword>
<dbReference type="Proteomes" id="UP000318717">
    <property type="component" value="Unassembled WGS sequence"/>
</dbReference>
<dbReference type="Gene3D" id="1.10.10.10">
    <property type="entry name" value="Winged helix-like DNA-binding domain superfamily/Winged helix DNA-binding domain"/>
    <property type="match status" value="1"/>
</dbReference>
<sequence>MKDTMKLDDLNLFRKVVEHGSYTATSRATRIPVATITRRIQALEDAIDLRLLNRHARKLTLTEAGQRFYEQCGPLLKQISSAAVELGEECRGAAGRLRVSSPANLTKRMLMPLLEGFMDTYPDIQIDLSMTNRADELDPTEWDMIFRVGPQRDSNLIARKLTEVKDILVASPDYLKSNTASLQHAEDLADHSLLKGLPLTHWSLLNTHGETVVNKAKGRLEATDLNVVRHACSAGSGIALIPNVMVNHHIESGGLVQVLPEWAANPRDIFMLYNHKDHIPEKTRLLIDYIRDYFN</sequence>
<dbReference type="OrthoDB" id="9815676at2"/>
<dbReference type="Gene3D" id="3.40.190.290">
    <property type="match status" value="1"/>
</dbReference>
<keyword evidence="7" id="KW-1185">Reference proteome</keyword>
<accession>A0A4Y3I2G2</accession>
<evidence type="ECO:0000313" key="6">
    <source>
        <dbReference type="EMBL" id="GEA52634.1"/>
    </source>
</evidence>
<dbReference type="InterPro" id="IPR005119">
    <property type="entry name" value="LysR_subst-bd"/>
</dbReference>
<evidence type="ECO:0000256" key="3">
    <source>
        <dbReference type="ARBA" id="ARBA00023125"/>
    </source>
</evidence>
<protein>
    <submittedName>
        <fullName evidence="6">LysR family transcriptional regulator</fullName>
    </submittedName>
</protein>
<proteinExistence type="inferred from homology"/>
<gene>
    <name evidence="6" type="ORF">VIN01S_34380</name>
</gene>
<comment type="similarity">
    <text evidence="1">Belongs to the LysR transcriptional regulatory family.</text>
</comment>
<reference evidence="6 7" key="1">
    <citation type="submission" date="2019-06" db="EMBL/GenBank/DDBJ databases">
        <title>Whole genome shotgun sequence of Vibrio inusitatus NBRC 102082.</title>
        <authorList>
            <person name="Hosoyama A."/>
            <person name="Uohara A."/>
            <person name="Ohji S."/>
            <person name="Ichikawa N."/>
        </authorList>
    </citation>
    <scope>NUCLEOTIDE SEQUENCE [LARGE SCALE GENOMIC DNA]</scope>
    <source>
        <strain evidence="6 7">NBRC 102082</strain>
    </source>
</reference>
<dbReference type="InterPro" id="IPR000847">
    <property type="entry name" value="LysR_HTH_N"/>
</dbReference>
<dbReference type="Pfam" id="PF03466">
    <property type="entry name" value="LysR_substrate"/>
    <property type="match status" value="1"/>
</dbReference>
<name>A0A4Y3I2G2_9VIBR</name>
<dbReference type="SUPFAM" id="SSF53850">
    <property type="entry name" value="Periplasmic binding protein-like II"/>
    <property type="match status" value="1"/>
</dbReference>
<comment type="caution">
    <text evidence="6">The sequence shown here is derived from an EMBL/GenBank/DDBJ whole genome shotgun (WGS) entry which is preliminary data.</text>
</comment>
<dbReference type="FunFam" id="1.10.10.10:FF:000001">
    <property type="entry name" value="LysR family transcriptional regulator"/>
    <property type="match status" value="1"/>
</dbReference>